<dbReference type="EnsemblMetazoa" id="XM_008189590.3">
    <property type="protein sequence ID" value="XP_008187812.1"/>
    <property type="gene ID" value="LOC100160087"/>
</dbReference>
<dbReference type="OrthoDB" id="6432525at2759"/>
<proteinExistence type="predicted"/>
<reference evidence="2" key="2">
    <citation type="submission" date="2022-06" db="UniProtKB">
        <authorList>
            <consortium name="EnsemblMetazoa"/>
        </authorList>
    </citation>
    <scope>IDENTIFICATION</scope>
</reference>
<dbReference type="Pfam" id="PF00650">
    <property type="entry name" value="CRAL_TRIO"/>
    <property type="match status" value="1"/>
</dbReference>
<dbReference type="SUPFAM" id="SSF52087">
    <property type="entry name" value="CRAL/TRIO domain"/>
    <property type="match status" value="1"/>
</dbReference>
<dbReference type="PRINTS" id="PR00180">
    <property type="entry name" value="CRETINALDHBP"/>
</dbReference>
<dbReference type="PANTHER" id="PTHR10174:SF213">
    <property type="entry name" value="CRAL-TRIO DOMAIN-CONTAINING PROTEIN"/>
    <property type="match status" value="1"/>
</dbReference>
<evidence type="ECO:0000313" key="3">
    <source>
        <dbReference type="Proteomes" id="UP000007819"/>
    </source>
</evidence>
<dbReference type="GO" id="GO:0016020">
    <property type="term" value="C:membrane"/>
    <property type="evidence" value="ECO:0007669"/>
    <property type="project" value="TreeGrafter"/>
</dbReference>
<name>A0A8R2FCJ3_ACYPI</name>
<evidence type="ECO:0000313" key="2">
    <source>
        <dbReference type="EnsemblMetazoa" id="XP_008187812.1"/>
    </source>
</evidence>
<dbReference type="CDD" id="cd00170">
    <property type="entry name" value="SEC14"/>
    <property type="match status" value="1"/>
</dbReference>
<feature type="domain" description="CRAL-TRIO" evidence="1">
    <location>
        <begin position="132"/>
        <end position="251"/>
    </location>
</feature>
<dbReference type="InterPro" id="IPR036273">
    <property type="entry name" value="CRAL/TRIO_N_dom_sf"/>
</dbReference>
<dbReference type="OMA" id="HIINAVY"/>
<evidence type="ECO:0000259" key="1">
    <source>
        <dbReference type="PROSITE" id="PS50191"/>
    </source>
</evidence>
<protein>
    <recommendedName>
        <fullName evidence="1">CRAL-TRIO domain-containing protein</fullName>
    </recommendedName>
</protein>
<dbReference type="KEGG" id="api:100160087"/>
<reference evidence="3" key="1">
    <citation type="submission" date="2010-06" db="EMBL/GenBank/DDBJ databases">
        <authorList>
            <person name="Jiang H."/>
            <person name="Abraham K."/>
            <person name="Ali S."/>
            <person name="Alsbrooks S.L."/>
            <person name="Anim B.N."/>
            <person name="Anosike U.S."/>
            <person name="Attaway T."/>
            <person name="Bandaranaike D.P."/>
            <person name="Battles P.K."/>
            <person name="Bell S.N."/>
            <person name="Bell A.V."/>
            <person name="Beltran B."/>
            <person name="Bickham C."/>
            <person name="Bustamante Y."/>
            <person name="Caleb T."/>
            <person name="Canada A."/>
            <person name="Cardenas V."/>
            <person name="Carter K."/>
            <person name="Chacko J."/>
            <person name="Chandrabose M.N."/>
            <person name="Chavez D."/>
            <person name="Chavez A."/>
            <person name="Chen L."/>
            <person name="Chu H.-S."/>
            <person name="Claassen K.J."/>
            <person name="Cockrell R."/>
            <person name="Collins M."/>
            <person name="Cooper J.A."/>
            <person name="Cree A."/>
            <person name="Curry S.M."/>
            <person name="Da Y."/>
            <person name="Dao M.D."/>
            <person name="Das B."/>
            <person name="Davila M.-L."/>
            <person name="Davy-Carroll L."/>
            <person name="Denson S."/>
            <person name="Dinh H."/>
            <person name="Ebong V.E."/>
            <person name="Edwards J.R."/>
            <person name="Egan A."/>
            <person name="El-Daye J."/>
            <person name="Escobedo L."/>
            <person name="Fernandez S."/>
            <person name="Fernando P.R."/>
            <person name="Flagg N."/>
            <person name="Forbes L.D."/>
            <person name="Fowler R.G."/>
            <person name="Fu Q."/>
            <person name="Gabisi R.A."/>
            <person name="Ganer J."/>
            <person name="Garbino Pronczuk A."/>
            <person name="Garcia R.M."/>
            <person name="Garner T."/>
            <person name="Garrett T.E."/>
            <person name="Gonzalez D.A."/>
            <person name="Hamid H."/>
            <person name="Hawkins E.S."/>
            <person name="Hirani K."/>
            <person name="Hogues M.E."/>
            <person name="Hollins B."/>
            <person name="Hsiao C.-H."/>
            <person name="Jabil R."/>
            <person name="James M.L."/>
            <person name="Jhangiani S.N."/>
            <person name="Johnson B."/>
            <person name="Johnson Q."/>
            <person name="Joshi V."/>
            <person name="Kalu J.B."/>
            <person name="Kam C."/>
            <person name="Kashfia A."/>
            <person name="Keebler J."/>
            <person name="Kisamo H."/>
            <person name="Kovar C.L."/>
            <person name="Lago L.A."/>
            <person name="Lai C.-Y."/>
            <person name="Laidlaw J."/>
            <person name="Lara F."/>
            <person name="Le T.-K."/>
            <person name="Lee S.L."/>
            <person name="Legall F.H."/>
            <person name="Lemon S.J."/>
            <person name="Lewis L.R."/>
            <person name="Li B."/>
            <person name="Liu Y."/>
            <person name="Liu Y.-S."/>
            <person name="Lopez J."/>
            <person name="Lozado R.J."/>
            <person name="Lu J."/>
            <person name="Madu R.C."/>
            <person name="Maheshwari M."/>
            <person name="Maheshwari R."/>
            <person name="Malloy K."/>
            <person name="Martinez E."/>
            <person name="Mathew T."/>
            <person name="Mercado I.C."/>
            <person name="Mercado C."/>
            <person name="Meyer B."/>
            <person name="Montgomery K."/>
            <person name="Morgan M.B."/>
            <person name="Munidasa M."/>
            <person name="Nazareth L.V."/>
            <person name="Nelson J."/>
            <person name="Ng B.M."/>
            <person name="Nguyen N.B."/>
            <person name="Nguyen P.Q."/>
            <person name="Nguyen T."/>
            <person name="Obregon M."/>
            <person name="Okwuonu G.O."/>
            <person name="Onwere C.G."/>
            <person name="Orozco G."/>
            <person name="Parra A."/>
            <person name="Patel S."/>
            <person name="Patil S."/>
            <person name="Perez A."/>
            <person name="Perez Y."/>
            <person name="Pham C."/>
            <person name="Primus E.L."/>
            <person name="Pu L.-L."/>
            <person name="Puazo M."/>
            <person name="Qin X."/>
            <person name="Quiroz J.B."/>
            <person name="Reese J."/>
            <person name="Richards S."/>
            <person name="Rives C.M."/>
            <person name="Robberts R."/>
            <person name="Ruiz S.J."/>
            <person name="Ruiz M.J."/>
            <person name="Santibanez J."/>
            <person name="Schneider B.W."/>
            <person name="Sisson I."/>
            <person name="Smith M."/>
            <person name="Sodergren E."/>
            <person name="Song X.-Z."/>
            <person name="Song B.B."/>
            <person name="Summersgill H."/>
            <person name="Thelus R."/>
            <person name="Thornton R.D."/>
            <person name="Trejos Z.Y."/>
            <person name="Usmani K."/>
            <person name="Vattathil S."/>
            <person name="Villasana D."/>
            <person name="Walker D.L."/>
            <person name="Wang S."/>
            <person name="Wang K."/>
            <person name="White C.S."/>
            <person name="Williams A.C."/>
            <person name="Williamson J."/>
            <person name="Wilson K."/>
            <person name="Woghiren I.O."/>
            <person name="Woodworth J.R."/>
            <person name="Worley K.C."/>
            <person name="Wright R.A."/>
            <person name="Wu W."/>
            <person name="Young L."/>
            <person name="Zhang L."/>
            <person name="Zhang J."/>
            <person name="Zhu Y."/>
            <person name="Muzny D.M."/>
            <person name="Weinstock G."/>
            <person name="Gibbs R.A."/>
        </authorList>
    </citation>
    <scope>NUCLEOTIDE SEQUENCE [LARGE SCALE GENOMIC DNA]</scope>
    <source>
        <strain evidence="3">LSR1</strain>
    </source>
</reference>
<dbReference type="InterPro" id="IPR036865">
    <property type="entry name" value="CRAL-TRIO_dom_sf"/>
</dbReference>
<dbReference type="RefSeq" id="XP_008187812.1">
    <property type="nucleotide sequence ID" value="XM_008189590.2"/>
</dbReference>
<dbReference type="Proteomes" id="UP000007819">
    <property type="component" value="Chromosome A3"/>
</dbReference>
<dbReference type="SMART" id="SM00516">
    <property type="entry name" value="SEC14"/>
    <property type="match status" value="1"/>
</dbReference>
<dbReference type="GeneID" id="100160087"/>
<dbReference type="GO" id="GO:1902936">
    <property type="term" value="F:phosphatidylinositol bisphosphate binding"/>
    <property type="evidence" value="ECO:0007669"/>
    <property type="project" value="TreeGrafter"/>
</dbReference>
<dbReference type="PROSITE" id="PS50191">
    <property type="entry name" value="CRAL_TRIO"/>
    <property type="match status" value="1"/>
</dbReference>
<dbReference type="PANTHER" id="PTHR10174">
    <property type="entry name" value="ALPHA-TOCOPHEROL TRANSFER PROTEIN-RELATED"/>
    <property type="match status" value="1"/>
</dbReference>
<dbReference type="Gene3D" id="3.40.525.10">
    <property type="entry name" value="CRAL-TRIO lipid binding domain"/>
    <property type="match status" value="1"/>
</dbReference>
<accession>A0A8R2FCJ3</accession>
<dbReference type="InterPro" id="IPR001251">
    <property type="entry name" value="CRAL-TRIO_dom"/>
</dbReference>
<keyword evidence="3" id="KW-1185">Reference proteome</keyword>
<organism evidence="2 3">
    <name type="scientific">Acyrthosiphon pisum</name>
    <name type="common">Pea aphid</name>
    <dbReference type="NCBI Taxonomy" id="7029"/>
    <lineage>
        <taxon>Eukaryota</taxon>
        <taxon>Metazoa</taxon>
        <taxon>Ecdysozoa</taxon>
        <taxon>Arthropoda</taxon>
        <taxon>Hexapoda</taxon>
        <taxon>Insecta</taxon>
        <taxon>Pterygota</taxon>
        <taxon>Neoptera</taxon>
        <taxon>Paraneoptera</taxon>
        <taxon>Hemiptera</taxon>
        <taxon>Sternorrhyncha</taxon>
        <taxon>Aphidomorpha</taxon>
        <taxon>Aphidoidea</taxon>
        <taxon>Aphididae</taxon>
        <taxon>Macrosiphini</taxon>
        <taxon>Acyrthosiphon</taxon>
    </lineage>
</organism>
<sequence>MYKPETSYEEFLKSEQEKYPELNLKDIEALKERLKENIDLPPIRDKLIVMFLHSSYFNVDVAYKTIVANCKYRKELPQVFENYDPSSEDMKQVFDSMSISIVLNPSTGKQERILYTNFKSTDPQDYDYIRCVRYFFMMLEYLMVTSGTFDGLVLTMNSKGVCWRHITKTPMNTMKKLLGFVQEGLPVRLKEVHVLNAGNIISMLFNIIRPFMKNGLMNLLKVFPEGSTEIFDRVPIDIMPQEMGGNGKSHYEYSEETYNQMLSARDYILSL</sequence>
<dbReference type="SUPFAM" id="SSF46938">
    <property type="entry name" value="CRAL/TRIO N-terminal domain"/>
    <property type="match status" value="1"/>
</dbReference>
<dbReference type="AlphaFoldDB" id="A0A8R2FCJ3"/>